<keyword evidence="2" id="KW-0328">Glycosyltransferase</keyword>
<keyword evidence="7 16" id="KW-1133">Transmembrane helix</keyword>
<evidence type="ECO:0000256" key="13">
    <source>
        <dbReference type="ARBA" id="ARBA00041418"/>
    </source>
</evidence>
<dbReference type="EMBL" id="JAGQLH010000123">
    <property type="protein sequence ID" value="MCA9386310.1"/>
    <property type="molecule type" value="Genomic_DNA"/>
</dbReference>
<evidence type="ECO:0000256" key="6">
    <source>
        <dbReference type="ARBA" id="ARBA00022984"/>
    </source>
</evidence>
<accession>A0A955LA18</accession>
<dbReference type="GO" id="GO:0008360">
    <property type="term" value="P:regulation of cell shape"/>
    <property type="evidence" value="ECO:0007669"/>
    <property type="project" value="UniProtKB-KW"/>
</dbReference>
<comment type="caution">
    <text evidence="17">The sequence shown here is derived from an EMBL/GenBank/DDBJ whole genome shotgun (WGS) entry which is preliminary data.</text>
</comment>
<evidence type="ECO:0000256" key="12">
    <source>
        <dbReference type="ARBA" id="ARBA00041185"/>
    </source>
</evidence>
<dbReference type="GO" id="GO:0051301">
    <property type="term" value="P:cell division"/>
    <property type="evidence" value="ECO:0007669"/>
    <property type="project" value="InterPro"/>
</dbReference>
<comment type="catalytic activity">
    <reaction evidence="15">
        <text>[GlcNAc-(1-&gt;4)-Mur2Ac(oyl-L-Ala-gamma-D-Glu-L-Lys-D-Ala-D-Ala)](n)-di-trans,octa-cis-undecaprenyl diphosphate + beta-D-GlcNAc-(1-&gt;4)-Mur2Ac(oyl-L-Ala-gamma-D-Glu-L-Lys-D-Ala-D-Ala)-di-trans,octa-cis-undecaprenyl diphosphate = [GlcNAc-(1-&gt;4)-Mur2Ac(oyl-L-Ala-gamma-D-Glu-L-Lys-D-Ala-D-Ala)](n+1)-di-trans,octa-cis-undecaprenyl diphosphate + di-trans,octa-cis-undecaprenyl diphosphate + H(+)</text>
        <dbReference type="Rhea" id="RHEA:23708"/>
        <dbReference type="Rhea" id="RHEA-COMP:9602"/>
        <dbReference type="Rhea" id="RHEA-COMP:9603"/>
        <dbReference type="ChEBI" id="CHEBI:15378"/>
        <dbReference type="ChEBI" id="CHEBI:58405"/>
        <dbReference type="ChEBI" id="CHEBI:60033"/>
        <dbReference type="ChEBI" id="CHEBI:78435"/>
        <dbReference type="EC" id="2.4.99.28"/>
    </reaction>
</comment>
<protein>
    <recommendedName>
        <fullName evidence="12">Probable peptidoglycan glycosyltransferase FtsW</fullName>
        <ecNumber evidence="14">2.4.99.28</ecNumber>
    </recommendedName>
    <alternativeName>
        <fullName evidence="13">Cell division protein FtsW</fullName>
    </alternativeName>
    <alternativeName>
        <fullName evidence="10">Cell wall polymerase</fullName>
    </alternativeName>
    <alternativeName>
        <fullName evidence="9">Peptidoglycan polymerase</fullName>
    </alternativeName>
</protein>
<evidence type="ECO:0000256" key="11">
    <source>
        <dbReference type="ARBA" id="ARBA00038053"/>
    </source>
</evidence>
<keyword evidence="5" id="KW-0133">Cell shape</keyword>
<evidence type="ECO:0000256" key="16">
    <source>
        <dbReference type="SAM" id="Phobius"/>
    </source>
</evidence>
<dbReference type="GO" id="GO:0032153">
    <property type="term" value="C:cell division site"/>
    <property type="evidence" value="ECO:0007669"/>
    <property type="project" value="TreeGrafter"/>
</dbReference>
<dbReference type="PANTHER" id="PTHR30474">
    <property type="entry name" value="CELL CYCLE PROTEIN"/>
    <property type="match status" value="1"/>
</dbReference>
<comment type="similarity">
    <text evidence="11">Belongs to the SEDS family. FtsW subfamily.</text>
</comment>
<dbReference type="PANTHER" id="PTHR30474:SF2">
    <property type="entry name" value="PEPTIDOGLYCAN GLYCOSYLTRANSFERASE FTSW-RELATED"/>
    <property type="match status" value="1"/>
</dbReference>
<sequence length="105" mass="11453">MLKRRSSRKYTTSLGSPDATIIFIVGGLTLFGLIMVYSASFLAHSNTFHFFIRQILFTILGVGVGVAAYLIDYRILTKLILPGLILSILLLIAVLIPGIGKEIQG</sequence>
<dbReference type="Pfam" id="PF01098">
    <property type="entry name" value="FTSW_RODA_SPOVE"/>
    <property type="match status" value="1"/>
</dbReference>
<dbReference type="GO" id="GO:0015648">
    <property type="term" value="F:lipid-linked peptidoglycan transporter activity"/>
    <property type="evidence" value="ECO:0007669"/>
    <property type="project" value="TreeGrafter"/>
</dbReference>
<feature type="transmembrane region" description="Helical" evidence="16">
    <location>
        <begin position="50"/>
        <end position="72"/>
    </location>
</feature>
<evidence type="ECO:0000256" key="10">
    <source>
        <dbReference type="ARBA" id="ARBA00033270"/>
    </source>
</evidence>
<dbReference type="EC" id="2.4.99.28" evidence="14"/>
<evidence type="ECO:0000256" key="4">
    <source>
        <dbReference type="ARBA" id="ARBA00022692"/>
    </source>
</evidence>
<proteinExistence type="inferred from homology"/>
<dbReference type="InterPro" id="IPR001182">
    <property type="entry name" value="FtsW/RodA"/>
</dbReference>
<evidence type="ECO:0000313" key="18">
    <source>
        <dbReference type="Proteomes" id="UP000754563"/>
    </source>
</evidence>
<keyword evidence="8 16" id="KW-0472">Membrane</keyword>
<keyword evidence="4 16" id="KW-0812">Transmembrane</keyword>
<evidence type="ECO:0000256" key="5">
    <source>
        <dbReference type="ARBA" id="ARBA00022960"/>
    </source>
</evidence>
<evidence type="ECO:0000256" key="3">
    <source>
        <dbReference type="ARBA" id="ARBA00022679"/>
    </source>
</evidence>
<gene>
    <name evidence="17" type="ORF">KC717_06720</name>
</gene>
<feature type="transmembrane region" description="Helical" evidence="16">
    <location>
        <begin position="21"/>
        <end position="44"/>
    </location>
</feature>
<dbReference type="GO" id="GO:0009252">
    <property type="term" value="P:peptidoglycan biosynthetic process"/>
    <property type="evidence" value="ECO:0007669"/>
    <property type="project" value="UniProtKB-KW"/>
</dbReference>
<feature type="non-terminal residue" evidence="17">
    <location>
        <position position="105"/>
    </location>
</feature>
<evidence type="ECO:0000256" key="15">
    <source>
        <dbReference type="ARBA" id="ARBA00049902"/>
    </source>
</evidence>
<evidence type="ECO:0000256" key="1">
    <source>
        <dbReference type="ARBA" id="ARBA00004141"/>
    </source>
</evidence>
<name>A0A955LA18_9BACT</name>
<evidence type="ECO:0000256" key="7">
    <source>
        <dbReference type="ARBA" id="ARBA00022989"/>
    </source>
</evidence>
<evidence type="ECO:0000256" key="9">
    <source>
        <dbReference type="ARBA" id="ARBA00032370"/>
    </source>
</evidence>
<organism evidence="17 18">
    <name type="scientific">Candidatus Dojkabacteria bacterium</name>
    <dbReference type="NCBI Taxonomy" id="2099670"/>
    <lineage>
        <taxon>Bacteria</taxon>
        <taxon>Candidatus Dojkabacteria</taxon>
    </lineage>
</organism>
<keyword evidence="6" id="KW-0573">Peptidoglycan synthesis</keyword>
<evidence type="ECO:0000256" key="14">
    <source>
        <dbReference type="ARBA" id="ARBA00044770"/>
    </source>
</evidence>
<comment type="subcellular location">
    <subcellularLocation>
        <location evidence="1">Membrane</location>
        <topology evidence="1">Multi-pass membrane protein</topology>
    </subcellularLocation>
</comment>
<evidence type="ECO:0000313" key="17">
    <source>
        <dbReference type="EMBL" id="MCA9386310.1"/>
    </source>
</evidence>
<evidence type="ECO:0000256" key="8">
    <source>
        <dbReference type="ARBA" id="ARBA00023136"/>
    </source>
</evidence>
<dbReference type="GO" id="GO:0005886">
    <property type="term" value="C:plasma membrane"/>
    <property type="evidence" value="ECO:0007669"/>
    <property type="project" value="TreeGrafter"/>
</dbReference>
<dbReference type="Proteomes" id="UP000754563">
    <property type="component" value="Unassembled WGS sequence"/>
</dbReference>
<dbReference type="GO" id="GO:0008955">
    <property type="term" value="F:peptidoglycan glycosyltransferase activity"/>
    <property type="evidence" value="ECO:0007669"/>
    <property type="project" value="UniProtKB-EC"/>
</dbReference>
<keyword evidence="3" id="KW-0808">Transferase</keyword>
<feature type="transmembrane region" description="Helical" evidence="16">
    <location>
        <begin position="79"/>
        <end position="99"/>
    </location>
</feature>
<reference evidence="17" key="1">
    <citation type="submission" date="2020-04" db="EMBL/GenBank/DDBJ databases">
        <authorList>
            <person name="Zhang T."/>
        </authorList>
    </citation>
    <scope>NUCLEOTIDE SEQUENCE</scope>
    <source>
        <strain evidence="17">HKST-UBA11</strain>
    </source>
</reference>
<evidence type="ECO:0000256" key="2">
    <source>
        <dbReference type="ARBA" id="ARBA00022676"/>
    </source>
</evidence>
<reference evidence="17" key="2">
    <citation type="journal article" date="2021" name="Microbiome">
        <title>Successional dynamics and alternative stable states in a saline activated sludge microbial community over 9 years.</title>
        <authorList>
            <person name="Wang Y."/>
            <person name="Ye J."/>
            <person name="Ju F."/>
            <person name="Liu L."/>
            <person name="Boyd J.A."/>
            <person name="Deng Y."/>
            <person name="Parks D.H."/>
            <person name="Jiang X."/>
            <person name="Yin X."/>
            <person name="Woodcroft B.J."/>
            <person name="Tyson G.W."/>
            <person name="Hugenholtz P."/>
            <person name="Polz M.F."/>
            <person name="Zhang T."/>
        </authorList>
    </citation>
    <scope>NUCLEOTIDE SEQUENCE</scope>
    <source>
        <strain evidence="17">HKST-UBA11</strain>
    </source>
</reference>
<dbReference type="AlphaFoldDB" id="A0A955LA18"/>